<dbReference type="Pfam" id="PF00106">
    <property type="entry name" value="adh_short"/>
    <property type="match status" value="1"/>
</dbReference>
<dbReference type="PANTHER" id="PTHR43639:SF1">
    <property type="entry name" value="SHORT-CHAIN DEHYDROGENASE_REDUCTASE FAMILY PROTEIN"/>
    <property type="match status" value="1"/>
</dbReference>
<reference evidence="3 4" key="1">
    <citation type="submission" date="2019-06" db="EMBL/GenBank/DDBJ databases">
        <title>Sequencing the genomes of 1000 actinobacteria strains.</title>
        <authorList>
            <person name="Klenk H.-P."/>
        </authorList>
    </citation>
    <scope>NUCLEOTIDE SEQUENCE [LARGE SCALE GENOMIC DNA]</scope>
    <source>
        <strain evidence="3 4">DSM 19560</strain>
    </source>
</reference>
<evidence type="ECO:0000256" key="1">
    <source>
        <dbReference type="ARBA" id="ARBA00006484"/>
    </source>
</evidence>
<dbReference type="CDD" id="cd05233">
    <property type="entry name" value="SDR_c"/>
    <property type="match status" value="1"/>
</dbReference>
<comment type="caution">
    <text evidence="3">The sequence shown here is derived from an EMBL/GenBank/DDBJ whole genome shotgun (WGS) entry which is preliminary data.</text>
</comment>
<dbReference type="SUPFAM" id="SSF51735">
    <property type="entry name" value="NAD(P)-binding Rossmann-fold domains"/>
    <property type="match status" value="1"/>
</dbReference>
<dbReference type="EMBL" id="VIVQ01000001">
    <property type="protein sequence ID" value="TWE11947.1"/>
    <property type="molecule type" value="Genomic_DNA"/>
</dbReference>
<accession>A0A561E8L7</accession>
<dbReference type="NCBIfam" id="NF040491">
    <property type="entry name" value="SDR_subfam_4"/>
    <property type="match status" value="1"/>
</dbReference>
<dbReference type="PRINTS" id="PR00081">
    <property type="entry name" value="GDHRDH"/>
</dbReference>
<organism evidence="3 4">
    <name type="scientific">Rudaeicoccus suwonensis</name>
    <dbReference type="NCBI Taxonomy" id="657409"/>
    <lineage>
        <taxon>Bacteria</taxon>
        <taxon>Bacillati</taxon>
        <taxon>Actinomycetota</taxon>
        <taxon>Actinomycetes</taxon>
        <taxon>Micrococcales</taxon>
        <taxon>Dermacoccaceae</taxon>
        <taxon>Rudaeicoccus</taxon>
    </lineage>
</organism>
<name>A0A561E8L7_9MICO</name>
<dbReference type="Proteomes" id="UP000318297">
    <property type="component" value="Unassembled WGS sequence"/>
</dbReference>
<dbReference type="RefSeq" id="WP_145225555.1">
    <property type="nucleotide sequence ID" value="NZ_VIVQ01000001.1"/>
</dbReference>
<protein>
    <submittedName>
        <fullName evidence="3">SDR family mycofactocin-dependent oxidoreductase</fullName>
    </submittedName>
</protein>
<dbReference type="InterPro" id="IPR030981">
    <property type="entry name" value="SDR_subfam_2"/>
</dbReference>
<evidence type="ECO:0000256" key="2">
    <source>
        <dbReference type="ARBA" id="ARBA00023002"/>
    </source>
</evidence>
<dbReference type="NCBIfam" id="TIGR04504">
    <property type="entry name" value="SDR_subfam_2"/>
    <property type="match status" value="1"/>
</dbReference>
<keyword evidence="2" id="KW-0560">Oxidoreductase</keyword>
<dbReference type="Gene3D" id="3.40.50.720">
    <property type="entry name" value="NAD(P)-binding Rossmann-like Domain"/>
    <property type="match status" value="1"/>
</dbReference>
<dbReference type="GO" id="GO:0016491">
    <property type="term" value="F:oxidoreductase activity"/>
    <property type="evidence" value="ECO:0007669"/>
    <property type="project" value="UniProtKB-KW"/>
</dbReference>
<gene>
    <name evidence="3" type="ORF">BKA23_0741</name>
</gene>
<evidence type="ECO:0000313" key="3">
    <source>
        <dbReference type="EMBL" id="TWE11947.1"/>
    </source>
</evidence>
<sequence>MTLAVVTGAASGLGAAVTHRFAARGWHVLAVDACLGDSGSQGATTTDLDQVVARDSGHVTPAVVDVRDLAQLRAAVDAAVAQHGPLVAVVAAAAIIDGGADQWDTDPEQLRRLWETDVLGVWHAATASVPHLLDGAAGGGSAAFCAIASAAAHRGLWHLSAYCTVKHAVAGLVQGLAADLNGRGVTVTGVSPGSMDTPMLAATARLYGLDDVADLARSHTTGQPLPADEVAAVVEAACTLGPAVHGTVLQATAGFSE</sequence>
<keyword evidence="4" id="KW-1185">Reference proteome</keyword>
<dbReference type="AlphaFoldDB" id="A0A561E8L7"/>
<dbReference type="PANTHER" id="PTHR43639">
    <property type="entry name" value="OXIDOREDUCTASE, SHORT-CHAIN DEHYDROGENASE/REDUCTASE FAMILY (AFU_ORTHOLOGUE AFUA_5G02870)"/>
    <property type="match status" value="1"/>
</dbReference>
<dbReference type="OrthoDB" id="151996at2"/>
<proteinExistence type="inferred from homology"/>
<dbReference type="InterPro" id="IPR036291">
    <property type="entry name" value="NAD(P)-bd_dom_sf"/>
</dbReference>
<evidence type="ECO:0000313" key="4">
    <source>
        <dbReference type="Proteomes" id="UP000318297"/>
    </source>
</evidence>
<comment type="similarity">
    <text evidence="1">Belongs to the short-chain dehydrogenases/reductases (SDR) family.</text>
</comment>
<dbReference type="InterPro" id="IPR002347">
    <property type="entry name" value="SDR_fam"/>
</dbReference>